<feature type="non-terminal residue" evidence="2">
    <location>
        <position position="262"/>
    </location>
</feature>
<accession>A0A7J6X641</accession>
<evidence type="ECO:0000313" key="2">
    <source>
        <dbReference type="EMBL" id="KAF5205221.1"/>
    </source>
</evidence>
<gene>
    <name evidence="2" type="ORF">FRX31_005192</name>
</gene>
<protein>
    <submittedName>
        <fullName evidence="2">Detoxification-like protein</fullName>
    </submittedName>
</protein>
<keyword evidence="1" id="KW-1133">Transmembrane helix</keyword>
<comment type="caution">
    <text evidence="2">The sequence shown here is derived from an EMBL/GenBank/DDBJ whole genome shotgun (WGS) entry which is preliminary data.</text>
</comment>
<sequence length="262" mass="28544">VQPVLSGVAVGAGWQALVAYVNIVCYYVFGVPLGLILGYKFDFGVMGIWIGMISGTVVQTVILFFLTYRTNWKKEAKDAKADQGEGGIGVVSIISPWELYRCDCNYGIPVDVSTESNNLTHLQALLTPLLAFSIVINSVQPVLSGVAVVAGWQALVAINILGWAAMVAFGFNAATRSSKNCKVLSYGGGYILIPNCDDLFCYSDHFKKASIILMPLRAARTYSASLHLISYSISLSILSNLCGHYCWQASHAEVKIKQWRDE</sequence>
<feature type="transmembrane region" description="Helical" evidence="1">
    <location>
        <begin position="12"/>
        <end position="37"/>
    </location>
</feature>
<dbReference type="AlphaFoldDB" id="A0A7J6X641"/>
<feature type="transmembrane region" description="Helical" evidence="1">
    <location>
        <begin position="149"/>
        <end position="171"/>
    </location>
</feature>
<dbReference type="OrthoDB" id="2126698at2759"/>
<feature type="transmembrane region" description="Helical" evidence="1">
    <location>
        <begin position="124"/>
        <end position="143"/>
    </location>
</feature>
<keyword evidence="3" id="KW-1185">Reference proteome</keyword>
<keyword evidence="1" id="KW-0812">Transmembrane</keyword>
<dbReference type="PANTHER" id="PTHR11206">
    <property type="entry name" value="MULTIDRUG RESISTANCE PROTEIN"/>
    <property type="match status" value="1"/>
</dbReference>
<feature type="transmembrane region" description="Helical" evidence="1">
    <location>
        <begin position="43"/>
        <end position="68"/>
    </location>
</feature>
<evidence type="ECO:0000313" key="3">
    <source>
        <dbReference type="Proteomes" id="UP000554482"/>
    </source>
</evidence>
<name>A0A7J6X641_THATH</name>
<keyword evidence="1" id="KW-0472">Membrane</keyword>
<organism evidence="2 3">
    <name type="scientific">Thalictrum thalictroides</name>
    <name type="common">Rue-anemone</name>
    <name type="synonym">Anemone thalictroides</name>
    <dbReference type="NCBI Taxonomy" id="46969"/>
    <lineage>
        <taxon>Eukaryota</taxon>
        <taxon>Viridiplantae</taxon>
        <taxon>Streptophyta</taxon>
        <taxon>Embryophyta</taxon>
        <taxon>Tracheophyta</taxon>
        <taxon>Spermatophyta</taxon>
        <taxon>Magnoliopsida</taxon>
        <taxon>Ranunculales</taxon>
        <taxon>Ranunculaceae</taxon>
        <taxon>Thalictroideae</taxon>
        <taxon>Thalictrum</taxon>
    </lineage>
</organism>
<dbReference type="Proteomes" id="UP000554482">
    <property type="component" value="Unassembled WGS sequence"/>
</dbReference>
<dbReference type="EMBL" id="JABWDY010004369">
    <property type="protein sequence ID" value="KAF5205221.1"/>
    <property type="molecule type" value="Genomic_DNA"/>
</dbReference>
<proteinExistence type="predicted"/>
<evidence type="ECO:0000256" key="1">
    <source>
        <dbReference type="SAM" id="Phobius"/>
    </source>
</evidence>
<reference evidence="2 3" key="1">
    <citation type="submission" date="2020-06" db="EMBL/GenBank/DDBJ databases">
        <title>Transcriptomic and genomic resources for Thalictrum thalictroides and T. hernandezii: Facilitating candidate gene discovery in an emerging model plant lineage.</title>
        <authorList>
            <person name="Arias T."/>
            <person name="Riano-Pachon D.M."/>
            <person name="Di Stilio V.S."/>
        </authorList>
    </citation>
    <scope>NUCLEOTIDE SEQUENCE [LARGE SCALE GENOMIC DNA]</scope>
    <source>
        <strain evidence="3">cv. WT478/WT964</strain>
        <tissue evidence="2">Leaves</tissue>
    </source>
</reference>